<comment type="caution">
    <text evidence="2">The sequence shown here is derived from an EMBL/GenBank/DDBJ whole genome shotgun (WGS) entry which is preliminary data.</text>
</comment>
<evidence type="ECO:0000313" key="1">
    <source>
        <dbReference type="EMBL" id="GBU06557.1"/>
    </source>
</evidence>
<evidence type="ECO:0000313" key="4">
    <source>
        <dbReference type="Proteomes" id="UP000702954"/>
    </source>
</evidence>
<dbReference type="EMBL" id="BHEO01000008">
    <property type="protein sequence ID" value="GBU06557.1"/>
    <property type="molecule type" value="Genomic_DNA"/>
</dbReference>
<evidence type="ECO:0000313" key="3">
    <source>
        <dbReference type="Proteomes" id="UP000294613"/>
    </source>
</evidence>
<gene>
    <name evidence="2" type="ORF">EDD74_11923</name>
    <name evidence="1" type="ORF">FAEUMB_30980</name>
</gene>
<dbReference type="Proteomes" id="UP000702954">
    <property type="component" value="Unassembled WGS sequence"/>
</dbReference>
<reference evidence="2 3" key="2">
    <citation type="submission" date="2019-03" db="EMBL/GenBank/DDBJ databases">
        <title>Genomic Encyclopedia of Type Strains, Phase IV (KMG-IV): sequencing the most valuable type-strain genomes for metagenomic binning, comparative biology and taxonomic classification.</title>
        <authorList>
            <person name="Goeker M."/>
        </authorList>
    </citation>
    <scope>NUCLEOTIDE SEQUENCE [LARGE SCALE GENOMIC DNA]</scope>
    <source>
        <strain evidence="2 3">DSM 103426</strain>
    </source>
</reference>
<dbReference type="EMBL" id="SLZV01000019">
    <property type="protein sequence ID" value="TCS66125.1"/>
    <property type="molecule type" value="Genomic_DNA"/>
</dbReference>
<name>A0A4R3JJ34_9FIRM</name>
<accession>A0A4R3JJ34</accession>
<dbReference type="Proteomes" id="UP000294613">
    <property type="component" value="Unassembled WGS sequence"/>
</dbReference>
<keyword evidence="4" id="KW-1185">Reference proteome</keyword>
<organism evidence="2 3">
    <name type="scientific">Faecalimonas umbilicata</name>
    <dbReference type="NCBI Taxonomy" id="1912855"/>
    <lineage>
        <taxon>Bacteria</taxon>
        <taxon>Bacillati</taxon>
        <taxon>Bacillota</taxon>
        <taxon>Clostridia</taxon>
        <taxon>Lachnospirales</taxon>
        <taxon>Lachnospiraceae</taxon>
        <taxon>Faecalimonas</taxon>
    </lineage>
</organism>
<proteinExistence type="predicted"/>
<reference evidence="1 4" key="1">
    <citation type="journal article" date="2018" name="Int. J. Syst. Evol. Microbiol.">
        <title>Draft Genome Sequence of Faecalimonas umbilicata JCM 30896T, an Acetate-Producing Bacterium Isolated from Human Feces.</title>
        <authorList>
            <person name="Sakamoto M."/>
            <person name="Ikeyama N."/>
            <person name="Yuki M."/>
            <person name="Ohkuma M."/>
        </authorList>
    </citation>
    <scope>NUCLEOTIDE SEQUENCE [LARGE SCALE GENOMIC DNA]</scope>
    <source>
        <strain evidence="1 4">EGH7</strain>
    </source>
</reference>
<evidence type="ECO:0000313" key="2">
    <source>
        <dbReference type="EMBL" id="TCS66125.1"/>
    </source>
</evidence>
<dbReference type="AlphaFoldDB" id="A0A4R3JJ34"/>
<protein>
    <submittedName>
        <fullName evidence="2">Uncharacterized protein</fullName>
    </submittedName>
</protein>
<dbReference type="RefSeq" id="WP_116442391.1">
    <property type="nucleotide sequence ID" value="NZ_BHEO01000008.1"/>
</dbReference>
<sequence>MVKWSLMDSTGCKQRGEIELAQIPGELLRFEREAARVMKKTGADHVLYGIKIYGTDDRLKTVQFYMNPMEDEEFYRLTGRVRNAMIYALHNHSKNP</sequence>